<dbReference type="SUPFAM" id="SSF46785">
    <property type="entry name" value="Winged helix' DNA-binding domain"/>
    <property type="match status" value="1"/>
</dbReference>
<comment type="similarity">
    <text evidence="1">Belongs to the LysR transcriptional regulatory family.</text>
</comment>
<dbReference type="OrthoDB" id="9808620at2"/>
<keyword evidence="2" id="KW-0805">Transcription regulation</keyword>
<dbReference type="AlphaFoldDB" id="A0A0K1Q201"/>
<dbReference type="PANTHER" id="PTHR30537:SF68">
    <property type="entry name" value="TRANSCRIPTIONAL REGULATOR-RELATED"/>
    <property type="match status" value="1"/>
</dbReference>
<dbReference type="GO" id="GO:0003700">
    <property type="term" value="F:DNA-binding transcription factor activity"/>
    <property type="evidence" value="ECO:0007669"/>
    <property type="project" value="InterPro"/>
</dbReference>
<dbReference type="CDD" id="cd08422">
    <property type="entry name" value="PBP2_CrgA_like"/>
    <property type="match status" value="1"/>
</dbReference>
<reference evidence="6 7" key="1">
    <citation type="submission" date="2015-08" db="EMBL/GenBank/DDBJ databases">
        <authorList>
            <person name="Babu N.S."/>
            <person name="Beckwith C.J."/>
            <person name="Beseler K.G."/>
            <person name="Brison A."/>
            <person name="Carone J.V."/>
            <person name="Caskin T.P."/>
            <person name="Diamond M."/>
            <person name="Durham M.E."/>
            <person name="Foxe J.M."/>
            <person name="Go M."/>
            <person name="Henderson B.A."/>
            <person name="Jones I.B."/>
            <person name="McGettigan J.A."/>
            <person name="Micheletti S.J."/>
            <person name="Nasrallah M.E."/>
            <person name="Ortiz D."/>
            <person name="Piller C.R."/>
            <person name="Privatt S.R."/>
            <person name="Schneider S.L."/>
            <person name="Sharp S."/>
            <person name="Smith T.C."/>
            <person name="Stanton J.D."/>
            <person name="Ullery H.E."/>
            <person name="Wilson R.J."/>
            <person name="Serrano M.G."/>
            <person name="Buck G."/>
            <person name="Lee V."/>
            <person name="Wang Y."/>
            <person name="Carvalho R."/>
            <person name="Voegtly L."/>
            <person name="Shi R."/>
            <person name="Duckworth R."/>
            <person name="Johnson A."/>
            <person name="Loviza R."/>
            <person name="Walstead R."/>
            <person name="Shah Z."/>
            <person name="Kiflezghi M."/>
            <person name="Wade K."/>
            <person name="Ball S.L."/>
            <person name="Bradley K.W."/>
            <person name="Asai D.J."/>
            <person name="Bowman C.A."/>
            <person name="Russell D.A."/>
            <person name="Pope W.H."/>
            <person name="Jacobs-Sera D."/>
            <person name="Hendrix R.W."/>
            <person name="Hatfull G.F."/>
        </authorList>
    </citation>
    <scope>NUCLEOTIDE SEQUENCE [LARGE SCALE GENOMIC DNA]</scope>
    <source>
        <strain evidence="6 7">DSM 27648</strain>
    </source>
</reference>
<dbReference type="Gene3D" id="3.40.190.290">
    <property type="match status" value="1"/>
</dbReference>
<dbReference type="Pfam" id="PF03466">
    <property type="entry name" value="LysR_substrate"/>
    <property type="match status" value="1"/>
</dbReference>
<dbReference type="GO" id="GO:0043565">
    <property type="term" value="F:sequence-specific DNA binding"/>
    <property type="evidence" value="ECO:0007669"/>
    <property type="project" value="TreeGrafter"/>
</dbReference>
<dbReference type="Proteomes" id="UP000064967">
    <property type="component" value="Chromosome"/>
</dbReference>
<dbReference type="InterPro" id="IPR005119">
    <property type="entry name" value="LysR_subst-bd"/>
</dbReference>
<evidence type="ECO:0000256" key="4">
    <source>
        <dbReference type="ARBA" id="ARBA00023163"/>
    </source>
</evidence>
<feature type="domain" description="HTH lysR-type" evidence="5">
    <location>
        <begin position="1"/>
        <end position="58"/>
    </location>
</feature>
<dbReference type="InterPro" id="IPR036388">
    <property type="entry name" value="WH-like_DNA-bd_sf"/>
</dbReference>
<dbReference type="SUPFAM" id="SSF53850">
    <property type="entry name" value="Periplasmic binding protein-like II"/>
    <property type="match status" value="1"/>
</dbReference>
<dbReference type="STRING" id="1391654.AKJ09_06411"/>
<organism evidence="6 7">
    <name type="scientific">Labilithrix luteola</name>
    <dbReference type="NCBI Taxonomy" id="1391654"/>
    <lineage>
        <taxon>Bacteria</taxon>
        <taxon>Pseudomonadati</taxon>
        <taxon>Myxococcota</taxon>
        <taxon>Polyangia</taxon>
        <taxon>Polyangiales</taxon>
        <taxon>Labilitrichaceae</taxon>
        <taxon>Labilithrix</taxon>
    </lineage>
</organism>
<keyword evidence="4" id="KW-0804">Transcription</keyword>
<dbReference type="EMBL" id="CP012333">
    <property type="protein sequence ID" value="AKU99747.1"/>
    <property type="molecule type" value="Genomic_DNA"/>
</dbReference>
<evidence type="ECO:0000259" key="5">
    <source>
        <dbReference type="PROSITE" id="PS50931"/>
    </source>
</evidence>
<dbReference type="KEGG" id="llu:AKJ09_06411"/>
<dbReference type="Pfam" id="PF00126">
    <property type="entry name" value="HTH_1"/>
    <property type="match status" value="1"/>
</dbReference>
<dbReference type="PROSITE" id="PS50931">
    <property type="entry name" value="HTH_LYSR"/>
    <property type="match status" value="1"/>
</dbReference>
<evidence type="ECO:0000256" key="3">
    <source>
        <dbReference type="ARBA" id="ARBA00023125"/>
    </source>
</evidence>
<dbReference type="InterPro" id="IPR036390">
    <property type="entry name" value="WH_DNA-bd_sf"/>
</dbReference>
<keyword evidence="7" id="KW-1185">Reference proteome</keyword>
<evidence type="ECO:0000256" key="1">
    <source>
        <dbReference type="ARBA" id="ARBA00009437"/>
    </source>
</evidence>
<dbReference type="RefSeq" id="WP_146651150.1">
    <property type="nucleotide sequence ID" value="NZ_CP012333.1"/>
</dbReference>
<accession>A0A0K1Q201</accession>
<evidence type="ECO:0000313" key="7">
    <source>
        <dbReference type="Proteomes" id="UP000064967"/>
    </source>
</evidence>
<dbReference type="GO" id="GO:0006351">
    <property type="term" value="P:DNA-templated transcription"/>
    <property type="evidence" value="ECO:0007669"/>
    <property type="project" value="TreeGrafter"/>
</dbReference>
<name>A0A0K1Q201_9BACT</name>
<evidence type="ECO:0000313" key="6">
    <source>
        <dbReference type="EMBL" id="AKU99747.1"/>
    </source>
</evidence>
<dbReference type="PANTHER" id="PTHR30537">
    <property type="entry name" value="HTH-TYPE TRANSCRIPTIONAL REGULATOR"/>
    <property type="match status" value="1"/>
</dbReference>
<protein>
    <submittedName>
        <fullName evidence="6">Transcriptional regulator, LysR family</fullName>
    </submittedName>
</protein>
<evidence type="ECO:0000256" key="2">
    <source>
        <dbReference type="ARBA" id="ARBA00023015"/>
    </source>
</evidence>
<dbReference type="InterPro" id="IPR058163">
    <property type="entry name" value="LysR-type_TF_proteobact-type"/>
</dbReference>
<proteinExistence type="inferred from homology"/>
<dbReference type="InterPro" id="IPR000847">
    <property type="entry name" value="LysR_HTH_N"/>
</dbReference>
<gene>
    <name evidence="6" type="ORF">AKJ09_06411</name>
</gene>
<dbReference type="FunFam" id="1.10.10.10:FF:000001">
    <property type="entry name" value="LysR family transcriptional regulator"/>
    <property type="match status" value="1"/>
</dbReference>
<keyword evidence="3" id="KW-0238">DNA-binding</keyword>
<sequence length="309" mass="34354">MLVDNVRIFVELARSKTFTEAARKLGMPKSTVSTRIRLLEDELATDLFKRTTRKVTLTEAGQRYFEVTERLLVELEAASETVRSSTEALTGTLRITAGVDAGAGLVGDIVAEFAIAHPELDVDFMLRGDVVDLVAEGVDVALRMSPLRDSTLKAKKLGTTSYRFVATPRYLAEHGTPRQPSDLSEHRVIRFSARMDQDSTLDLVGPAKPARVSLKRRIRTNSIAAVRHQALAGSGIGYLPFGACLAEVETGRLVAVLPKWGSSESPMCVVYPNQRFVPRKVRLFVDFLSRRFADVRFFERTDEALRRRG</sequence>
<dbReference type="Gene3D" id="1.10.10.10">
    <property type="entry name" value="Winged helix-like DNA-binding domain superfamily/Winged helix DNA-binding domain"/>
    <property type="match status" value="1"/>
</dbReference>